<organism evidence="5 6">
    <name type="scientific">Halarsenatibacter silvermanii</name>
    <dbReference type="NCBI Taxonomy" id="321763"/>
    <lineage>
        <taxon>Bacteria</taxon>
        <taxon>Bacillati</taxon>
        <taxon>Bacillota</taxon>
        <taxon>Clostridia</taxon>
        <taxon>Halanaerobiales</taxon>
        <taxon>Halarsenatibacteraceae</taxon>
        <taxon>Halarsenatibacter</taxon>
    </lineage>
</organism>
<dbReference type="PANTHER" id="PTHR43356:SF2">
    <property type="entry name" value="PHOSPHATE ACETYLTRANSFERASE"/>
    <property type="match status" value="1"/>
</dbReference>
<dbReference type="PANTHER" id="PTHR43356">
    <property type="entry name" value="PHOSPHATE ACETYLTRANSFERASE"/>
    <property type="match status" value="1"/>
</dbReference>
<dbReference type="NCBIfam" id="NF006045">
    <property type="entry name" value="PRK08190.1"/>
    <property type="match status" value="1"/>
</dbReference>
<evidence type="ECO:0000256" key="2">
    <source>
        <dbReference type="ARBA" id="ARBA00022679"/>
    </source>
</evidence>
<dbReference type="SUPFAM" id="SSF53659">
    <property type="entry name" value="Isocitrate/Isopropylmalate dehydrogenase-like"/>
    <property type="match status" value="1"/>
</dbReference>
<dbReference type="EMBL" id="FNGO01000001">
    <property type="protein sequence ID" value="SDL08285.1"/>
    <property type="molecule type" value="Genomic_DNA"/>
</dbReference>
<evidence type="ECO:0000313" key="6">
    <source>
        <dbReference type="Proteomes" id="UP000199476"/>
    </source>
</evidence>
<keyword evidence="3" id="KW-0012">Acyltransferase</keyword>
<evidence type="ECO:0000256" key="3">
    <source>
        <dbReference type="ARBA" id="ARBA00023315"/>
    </source>
</evidence>
<dbReference type="PIRSF" id="PIRSF000428">
    <property type="entry name" value="P_Ac_trans"/>
    <property type="match status" value="1"/>
</dbReference>
<dbReference type="InterPro" id="IPR050500">
    <property type="entry name" value="Phos_Acetyltrans/Butyryltrans"/>
</dbReference>
<evidence type="ECO:0000313" key="5">
    <source>
        <dbReference type="EMBL" id="SDL08285.1"/>
    </source>
</evidence>
<dbReference type="AlphaFoldDB" id="A0A1G9H5X4"/>
<dbReference type="InterPro" id="IPR012147">
    <property type="entry name" value="P_Ac_Bu_trans"/>
</dbReference>
<comment type="similarity">
    <text evidence="1">Belongs to the phosphate acetyltransferase and butyryltransferase family.</text>
</comment>
<dbReference type="RefSeq" id="WP_089757618.1">
    <property type="nucleotide sequence ID" value="NZ_FNGO01000001.1"/>
</dbReference>
<feature type="domain" description="Phosphate acetyl/butaryl transferase" evidence="4">
    <location>
        <begin position="83"/>
        <end position="285"/>
    </location>
</feature>
<gene>
    <name evidence="5" type="ORF">SAMN04488692_101110</name>
</gene>
<sequence>MINSIEELLDEARKKTTQSVVVAGAGGREVLKSVAEAESEEILHPILVGDKDLIKREAESIGFSLDEERIISAEGKAEICRRSTELLADGSADVMMKGLVDTSRLMREILRDKYDLKTERLISHIVLAEVPAVDRLFLISDGGMNINPSLSEKIEIIQNAINAARRLGWSQPKVALMAAVEKVRDNIPATQEAAILSKMADRGQVEGGIVDGPFALDNALSPEAARIKGIEGEVAGQADILITPDLNSGNLLGKSVIYMGGGRFAALLGGTRKPIVVTSRSDSADVRFISLSAAVVMAESQET</sequence>
<evidence type="ECO:0000256" key="1">
    <source>
        <dbReference type="ARBA" id="ARBA00005656"/>
    </source>
</evidence>
<dbReference type="Pfam" id="PF01515">
    <property type="entry name" value="PTA_PTB"/>
    <property type="match status" value="1"/>
</dbReference>
<name>A0A1G9H5X4_9FIRM</name>
<evidence type="ECO:0000259" key="4">
    <source>
        <dbReference type="Pfam" id="PF01515"/>
    </source>
</evidence>
<protein>
    <submittedName>
        <fullName evidence="5">Phosphate butyryltransferase</fullName>
    </submittedName>
</protein>
<proteinExistence type="inferred from homology"/>
<dbReference type="STRING" id="321763.SAMN04488692_101110"/>
<dbReference type="Proteomes" id="UP000199476">
    <property type="component" value="Unassembled WGS sequence"/>
</dbReference>
<reference evidence="5 6" key="1">
    <citation type="submission" date="2016-10" db="EMBL/GenBank/DDBJ databases">
        <authorList>
            <person name="de Groot N.N."/>
        </authorList>
    </citation>
    <scope>NUCLEOTIDE SEQUENCE [LARGE SCALE GENOMIC DNA]</scope>
    <source>
        <strain evidence="5 6">SLAS-1</strain>
    </source>
</reference>
<dbReference type="OrthoDB" id="9774179at2"/>
<keyword evidence="6" id="KW-1185">Reference proteome</keyword>
<dbReference type="Gene3D" id="3.40.718.10">
    <property type="entry name" value="Isopropylmalate Dehydrogenase"/>
    <property type="match status" value="1"/>
</dbReference>
<dbReference type="GO" id="GO:0016746">
    <property type="term" value="F:acyltransferase activity"/>
    <property type="evidence" value="ECO:0007669"/>
    <property type="project" value="UniProtKB-KW"/>
</dbReference>
<keyword evidence="2 5" id="KW-0808">Transferase</keyword>
<accession>A0A1G9H5X4</accession>
<dbReference type="InterPro" id="IPR002505">
    <property type="entry name" value="PTA_PTB"/>
</dbReference>